<organism evidence="2 3">
    <name type="scientific">Pseudomonas fluorescens NCIMB 11764</name>
    <dbReference type="NCBI Taxonomy" id="1221522"/>
    <lineage>
        <taxon>Bacteria</taxon>
        <taxon>Pseudomonadati</taxon>
        <taxon>Pseudomonadota</taxon>
        <taxon>Gammaproteobacteria</taxon>
        <taxon>Pseudomonadales</taxon>
        <taxon>Pseudomonadaceae</taxon>
        <taxon>Pseudomonas</taxon>
    </lineage>
</organism>
<evidence type="ECO:0000313" key="3">
    <source>
        <dbReference type="Proteomes" id="UP000017175"/>
    </source>
</evidence>
<dbReference type="EMBL" id="CP010945">
    <property type="protein sequence ID" value="AKV06111.1"/>
    <property type="molecule type" value="Genomic_DNA"/>
</dbReference>
<dbReference type="Proteomes" id="UP000017175">
    <property type="component" value="Chromosome"/>
</dbReference>
<accession>A0A0K1QK24</accession>
<feature type="coiled-coil region" evidence="1">
    <location>
        <begin position="137"/>
        <end position="182"/>
    </location>
</feature>
<dbReference type="OrthoDB" id="6840618at2"/>
<evidence type="ECO:0000256" key="1">
    <source>
        <dbReference type="SAM" id="Coils"/>
    </source>
</evidence>
<proteinExistence type="predicted"/>
<dbReference type="RefSeq" id="WP_017335991.1">
    <property type="nucleotide sequence ID" value="NZ_CP010945.1"/>
</dbReference>
<protein>
    <submittedName>
        <fullName evidence="2">Uncharacterized protein</fullName>
    </submittedName>
</protein>
<name>A0A0K1QK24_PSEFL</name>
<evidence type="ECO:0000313" key="2">
    <source>
        <dbReference type="EMBL" id="AKV06111.1"/>
    </source>
</evidence>
<dbReference type="AlphaFoldDB" id="A0A0K1QK24"/>
<sequence>MSTLSDDSIQSIFDLVHELRTLVVRLEGVGTQPGLLELTESLASKIGAAGNSVGLYADRLADAAQLHEQLKALPRQLLRPEESQAFRESLERALLSDTTRILRVAYEAAMKSGCLEAVENALTEMQKCIDISSLERCQAAEDRSKALQAELERTVKELAATRERVKEHNIALNNERDLLNARFAEHLATARKWSLAKFATGAILGAVLSILYLAPQIEDFLASEIIYRPIHERR</sequence>
<reference evidence="2 3" key="1">
    <citation type="journal article" date="2012" name="J. Bacteriol.">
        <title>Draft genome sequence of the cyanide-utilizing bacterium Pseudomonas fluorescens strain NCIMB 11764.</title>
        <authorList>
            <person name="Vilo C.A."/>
            <person name="Benedik M.J."/>
            <person name="Kunz D.A."/>
            <person name="Dong Q."/>
        </authorList>
    </citation>
    <scope>NUCLEOTIDE SEQUENCE [LARGE SCALE GENOMIC DNA]</scope>
    <source>
        <strain evidence="2 3">NCIMB 11764</strain>
    </source>
</reference>
<keyword evidence="1" id="KW-0175">Coiled coil</keyword>
<gene>
    <name evidence="2" type="ORF">B723_06755</name>
</gene>